<evidence type="ECO:0000313" key="4">
    <source>
        <dbReference type="Proteomes" id="UP000194841"/>
    </source>
</evidence>
<dbReference type="Pfam" id="PF05943">
    <property type="entry name" value="VipB"/>
    <property type="match status" value="1"/>
</dbReference>
<gene>
    <name evidence="3" type="ORF">B1199_07535</name>
</gene>
<organism evidence="3 4">
    <name type="scientific">Pseudoalteromonas ulvae</name>
    <dbReference type="NCBI Taxonomy" id="107327"/>
    <lineage>
        <taxon>Bacteria</taxon>
        <taxon>Pseudomonadati</taxon>
        <taxon>Pseudomonadota</taxon>
        <taxon>Gammaproteobacteria</taxon>
        <taxon>Alteromonadales</taxon>
        <taxon>Pseudoalteromonadaceae</taxon>
        <taxon>Pseudoalteromonas</taxon>
    </lineage>
</organism>
<dbReference type="InterPro" id="IPR008312">
    <property type="entry name" value="T6SS_TssB1"/>
</dbReference>
<dbReference type="InterPro" id="IPR044032">
    <property type="entry name" value="TssC1_C"/>
</dbReference>
<evidence type="ECO:0000259" key="1">
    <source>
        <dbReference type="Pfam" id="PF05943"/>
    </source>
</evidence>
<name>A0A244CRE2_PSEDV</name>
<feature type="domain" description="TssC1 C-terminal" evidence="2">
    <location>
        <begin position="451"/>
        <end position="554"/>
    </location>
</feature>
<dbReference type="Pfam" id="PF05591">
    <property type="entry name" value="T6SS_VipA"/>
    <property type="match status" value="1"/>
</dbReference>
<dbReference type="OrthoDB" id="9764000at2"/>
<evidence type="ECO:0000313" key="3">
    <source>
        <dbReference type="EMBL" id="OUL58197.1"/>
    </source>
</evidence>
<dbReference type="PANTHER" id="PTHR35565">
    <property type="entry name" value="CYTOPLASMIC PROTEIN-RELATED"/>
    <property type="match status" value="1"/>
</dbReference>
<dbReference type="Proteomes" id="UP000194841">
    <property type="component" value="Unassembled WGS sequence"/>
</dbReference>
<dbReference type="InterPro" id="IPR044031">
    <property type="entry name" value="TssC1_N"/>
</dbReference>
<evidence type="ECO:0000259" key="2">
    <source>
        <dbReference type="Pfam" id="PF18945"/>
    </source>
</evidence>
<sequence>MDKYQDISFIHNTEGNLPFRVLVIAPLLTERESDYQLIPFEISEESFSKVMASLDISITLDLEISRLCQLYNVENQYFTIEFDINKLSDFSPYSIITNEPNLAEIHDLIAQIRSALQQSHFHFYAKQFHCSQLKLSLFNQVEVKRAELECLLCELESVLSEILDTILHHPKWQKMESAWRGVAWLTQASSAEDNCQIDCISFNLEQLREDVCDSSTANDSDLYQLLYRDSLGQFGGIPYGCVLLDYAFSRNGTDIDFLKKISEVCALAHVPLISGASASLFGANQYQDITEHSNLTELFSSPLYIKWRSFSQSLSARYVCLTLPRIMIRRPYSQEVTTLDWYKEQVGENLESCLWTNAAFAFTHNLIKSFITHGFCSALVGLEGGEITLPLQTCPTSSLPVELVLSETKEAELVSLGFNPICSRYYSGQLLYQSANSVAWYHVSQSFENQTATTMAEAQLQYLFIVLRIIHCLKILTRENIGSFNTKLELNSFINNWLRQFVSDVALPTQAVQAQRPLKDASVTVREATDMNWYDVDIVLTPHFKFLNETVTLDAQLNISHKEL</sequence>
<comment type="caution">
    <text evidence="3">The sequence shown here is derived from an EMBL/GenBank/DDBJ whole genome shotgun (WGS) entry which is preliminary data.</text>
</comment>
<evidence type="ECO:0008006" key="5">
    <source>
        <dbReference type="Google" id="ProtNLM"/>
    </source>
</evidence>
<proteinExistence type="predicted"/>
<accession>A0A244CRE2</accession>
<protein>
    <recommendedName>
        <fullName evidence="5">Type VI secretion protein</fullName>
    </recommendedName>
</protein>
<dbReference type="EMBL" id="MWPV01000002">
    <property type="protein sequence ID" value="OUL58197.1"/>
    <property type="molecule type" value="Genomic_DNA"/>
</dbReference>
<dbReference type="AlphaFoldDB" id="A0A244CRE2"/>
<dbReference type="PANTHER" id="PTHR35565:SF1">
    <property type="entry name" value="TYPE VI SECRETION SYSTEM CONTRACTILE SHEATH LARGE SUBUNIT"/>
    <property type="match status" value="1"/>
</dbReference>
<dbReference type="NCBIfam" id="TIGR03355">
    <property type="entry name" value="VI_chp_2"/>
    <property type="match status" value="1"/>
</dbReference>
<keyword evidence="4" id="KW-1185">Reference proteome</keyword>
<reference evidence="3 4" key="1">
    <citation type="submission" date="2017-02" db="EMBL/GenBank/DDBJ databases">
        <title>Pseudoalteromonas ulvae TC14 Genome.</title>
        <authorList>
            <person name="Molmeret M."/>
        </authorList>
    </citation>
    <scope>NUCLEOTIDE SEQUENCE [LARGE SCALE GENOMIC DNA]</scope>
    <source>
        <strain evidence="3">TC14</strain>
    </source>
</reference>
<dbReference type="Pfam" id="PF18945">
    <property type="entry name" value="VipB_2"/>
    <property type="match status" value="1"/>
</dbReference>
<dbReference type="InterPro" id="IPR010269">
    <property type="entry name" value="T6SS_TssC-like"/>
</dbReference>
<feature type="domain" description="TssC1 N-terminal" evidence="1">
    <location>
        <begin position="152"/>
        <end position="438"/>
    </location>
</feature>
<dbReference type="RefSeq" id="WP_086743505.1">
    <property type="nucleotide sequence ID" value="NZ_MWPV01000002.1"/>
</dbReference>